<dbReference type="FunCoup" id="A0A1C7N5N4">
    <property type="interactions" value="91"/>
</dbReference>
<keyword evidence="1" id="KW-0812">Transmembrane</keyword>
<keyword evidence="1" id="KW-1133">Transmembrane helix</keyword>
<protein>
    <submittedName>
        <fullName evidence="2">Protein rax1</fullName>
    </submittedName>
</protein>
<dbReference type="Gene3D" id="1.10.167.10">
    <property type="entry name" value="Regulator of G-protein Signalling 4, domain 2"/>
    <property type="match status" value="1"/>
</dbReference>
<sequence>MMNQESTILAMLDQLPTLAEVLSRQSQPPVCLYNYYIVLRDRLDMEILLDFWLDVSQAEILYKRYLRHARQNSSAPSTPIPQCSPDSPKSFMTQMDMIEVLERIYMRYIVPHAEKEIHQLPLLIKQPIVDYFHQTAHDKGLLIDNPTVLYRDAKDFVYQLLQTTFPLFLQYKVLMNMTLPQQVGRVGVGLFLLLSGFSFEFSLIFLDIQPWQKRLWGLLPILLGVFCLMTSMVGIDPVWAVVLNLSETVPFQLNTVVQPQVKKILRKRSLFVSFCILFITLFIMIAFCLPAGRRL</sequence>
<keyword evidence="3" id="KW-1185">Reference proteome</keyword>
<gene>
    <name evidence="2" type="primary">rax1_1</name>
    <name evidence="2" type="ORF">A0J61_07631</name>
</gene>
<dbReference type="PANTHER" id="PTHR13155:SF1">
    <property type="entry name" value="A-KINASE ANCHOR PROTEIN 10, MITOCHONDRIAL"/>
    <property type="match status" value="1"/>
</dbReference>
<dbReference type="PANTHER" id="PTHR13155">
    <property type="entry name" value="A-KINASE ANCHOR PROTEINS"/>
    <property type="match status" value="1"/>
</dbReference>
<feature type="transmembrane region" description="Helical" evidence="1">
    <location>
        <begin position="215"/>
        <end position="235"/>
    </location>
</feature>
<feature type="transmembrane region" description="Helical" evidence="1">
    <location>
        <begin position="270"/>
        <end position="289"/>
    </location>
</feature>
<proteinExistence type="predicted"/>
<dbReference type="InterPro" id="IPR052246">
    <property type="entry name" value="Cell_Polariz_PKAAnc"/>
</dbReference>
<evidence type="ECO:0000256" key="1">
    <source>
        <dbReference type="SAM" id="Phobius"/>
    </source>
</evidence>
<organism evidence="2 3">
    <name type="scientific">Choanephora cucurbitarum</name>
    <dbReference type="NCBI Taxonomy" id="101091"/>
    <lineage>
        <taxon>Eukaryota</taxon>
        <taxon>Fungi</taxon>
        <taxon>Fungi incertae sedis</taxon>
        <taxon>Mucoromycota</taxon>
        <taxon>Mucoromycotina</taxon>
        <taxon>Mucoromycetes</taxon>
        <taxon>Mucorales</taxon>
        <taxon>Mucorineae</taxon>
        <taxon>Choanephoraceae</taxon>
        <taxon>Choanephoroideae</taxon>
        <taxon>Choanephora</taxon>
    </lineage>
</organism>
<reference evidence="2 3" key="1">
    <citation type="submission" date="2016-03" db="EMBL/GenBank/DDBJ databases">
        <title>Choanephora cucurbitarum.</title>
        <authorList>
            <person name="Min B."/>
            <person name="Park H."/>
            <person name="Park J.-H."/>
            <person name="Shin H.-D."/>
            <person name="Choi I.-G."/>
        </authorList>
    </citation>
    <scope>NUCLEOTIDE SEQUENCE [LARGE SCALE GENOMIC DNA]</scope>
    <source>
        <strain evidence="2 3">KUS-F28377</strain>
    </source>
</reference>
<dbReference type="InterPro" id="IPR036305">
    <property type="entry name" value="RGS_sf"/>
</dbReference>
<dbReference type="OrthoDB" id="5876363at2759"/>
<name>A0A1C7N5N4_9FUNG</name>
<comment type="caution">
    <text evidence="2">The sequence shown here is derived from an EMBL/GenBank/DDBJ whole genome shotgun (WGS) entry which is preliminary data.</text>
</comment>
<dbReference type="EMBL" id="LUGH01000525">
    <property type="protein sequence ID" value="OBZ84327.1"/>
    <property type="molecule type" value="Genomic_DNA"/>
</dbReference>
<dbReference type="AlphaFoldDB" id="A0A1C7N5N4"/>
<dbReference type="InterPro" id="IPR044926">
    <property type="entry name" value="RGS_subdomain_2"/>
</dbReference>
<dbReference type="Proteomes" id="UP000093000">
    <property type="component" value="Unassembled WGS sequence"/>
</dbReference>
<feature type="transmembrane region" description="Helical" evidence="1">
    <location>
        <begin position="186"/>
        <end position="208"/>
    </location>
</feature>
<dbReference type="STRING" id="101091.A0A1C7N5N4"/>
<dbReference type="GO" id="GO:0005886">
    <property type="term" value="C:plasma membrane"/>
    <property type="evidence" value="ECO:0007669"/>
    <property type="project" value="TreeGrafter"/>
</dbReference>
<dbReference type="GO" id="GO:0008104">
    <property type="term" value="P:intracellular protein localization"/>
    <property type="evidence" value="ECO:0007669"/>
    <property type="project" value="TreeGrafter"/>
</dbReference>
<dbReference type="SUPFAM" id="SSF48097">
    <property type="entry name" value="Regulator of G-protein signaling, RGS"/>
    <property type="match status" value="1"/>
</dbReference>
<dbReference type="InParanoid" id="A0A1C7N5N4"/>
<accession>A0A1C7N5N4</accession>
<evidence type="ECO:0000313" key="2">
    <source>
        <dbReference type="EMBL" id="OBZ84327.1"/>
    </source>
</evidence>
<evidence type="ECO:0000313" key="3">
    <source>
        <dbReference type="Proteomes" id="UP000093000"/>
    </source>
</evidence>
<keyword evidence="1" id="KW-0472">Membrane</keyword>